<dbReference type="PATRIC" id="fig|1121451.3.peg.3173"/>
<comment type="pathway">
    <text evidence="1 4">Quinol/quinone metabolism; menaquinone biosynthesis.</text>
</comment>
<feature type="binding site" evidence="4">
    <location>
        <begin position="57"/>
        <end position="59"/>
    </location>
    <ligand>
        <name>substrate</name>
    </ligand>
</feature>
<dbReference type="GO" id="GO:0016830">
    <property type="term" value="F:carbon-carbon lyase activity"/>
    <property type="evidence" value="ECO:0007669"/>
    <property type="project" value="UniProtKB-UniRule"/>
</dbReference>
<dbReference type="OrthoDB" id="9809439at2"/>
<name>L0RI05_9BACT</name>
<dbReference type="PANTHER" id="PTHR37167">
    <property type="entry name" value="1,4-DIHYDROXY-6-NAPHTOATE SYNTHASE"/>
    <property type="match status" value="1"/>
</dbReference>
<reference evidence="5 6" key="1">
    <citation type="submission" date="2012-10" db="EMBL/GenBank/DDBJ databases">
        <authorList>
            <person name="Genoscope - CEA"/>
        </authorList>
    </citation>
    <scope>NUCLEOTIDE SEQUENCE [LARGE SCALE GENOMIC DNA]</scope>
    <source>
        <strain evidence="6">AM13 / DSM 14728</strain>
    </source>
</reference>
<feature type="active site" description="Proton acceptor" evidence="4">
    <location>
        <position position="153"/>
    </location>
</feature>
<dbReference type="HOGENOM" id="CLU_070326_0_0_7"/>
<dbReference type="EC" id="4.1.99.29" evidence="4"/>
<comment type="function">
    <text evidence="4">Catalyzes the conversion of cyclic dehypoxanthine futalosine (cyclic DHFL) into 1,4-dihydroxy-6-naphthoate, a step in the biosynthesis of menaquinone (MK, vitamin K2).</text>
</comment>
<dbReference type="HAMAP" id="MF_00996">
    <property type="entry name" value="MqnD"/>
    <property type="match status" value="1"/>
</dbReference>
<gene>
    <name evidence="4" type="primary">mqnD</name>
    <name evidence="5" type="ORF">DESAM_22964</name>
</gene>
<comment type="catalytic activity">
    <reaction evidence="4">
        <text>cyclic dehypoxanthinylfutalosinate = 1,4-dihydroxy-6-naphthoate + dihydroxyacetone</text>
        <dbReference type="Rhea" id="RHEA:33087"/>
        <dbReference type="ChEBI" id="CHEBI:16016"/>
        <dbReference type="ChEBI" id="CHEBI:64254"/>
        <dbReference type="ChEBI" id="CHEBI:64270"/>
        <dbReference type="EC" id="4.1.99.29"/>
    </reaction>
</comment>
<keyword evidence="2 4" id="KW-0474">Menaquinone biosynthesis</keyword>
<evidence type="ECO:0000256" key="3">
    <source>
        <dbReference type="ARBA" id="ARBA00023239"/>
    </source>
</evidence>
<dbReference type="EMBL" id="FO203522">
    <property type="protein sequence ID" value="CCO25231.1"/>
    <property type="molecule type" value="Genomic_DNA"/>
</dbReference>
<comment type="similarity">
    <text evidence="4">Belongs to the MqnA/MqnD family. MqnD subfamily.</text>
</comment>
<feature type="binding site" evidence="4">
    <location>
        <begin position="111"/>
        <end position="112"/>
    </location>
    <ligand>
        <name>substrate</name>
    </ligand>
</feature>
<dbReference type="PANTHER" id="PTHR37167:SF1">
    <property type="entry name" value="1,4-DIHYDROXY-6-NAPHTOATE SYNTHASE"/>
    <property type="match status" value="1"/>
</dbReference>
<dbReference type="SUPFAM" id="SSF53850">
    <property type="entry name" value="Periplasmic binding protein-like II"/>
    <property type="match status" value="1"/>
</dbReference>
<protein>
    <recommendedName>
        <fullName evidence="4">1,4-dihydroxy-6-naphtoate synthase</fullName>
        <ecNumber evidence="4">4.1.99.29</ecNumber>
    </recommendedName>
    <alternativeName>
        <fullName evidence="4">Menaquinone biosynthetic enzyme MqnD</fullName>
    </alternativeName>
</protein>
<dbReference type="eggNOG" id="COG2107">
    <property type="taxonomic scope" value="Bacteria"/>
</dbReference>
<evidence type="ECO:0000256" key="4">
    <source>
        <dbReference type="HAMAP-Rule" id="MF_00996"/>
    </source>
</evidence>
<dbReference type="Proteomes" id="UP000010808">
    <property type="component" value="Chromosome"/>
</dbReference>
<evidence type="ECO:0000256" key="1">
    <source>
        <dbReference type="ARBA" id="ARBA00004863"/>
    </source>
</evidence>
<dbReference type="InterPro" id="IPR030869">
    <property type="entry name" value="MqnD"/>
</dbReference>
<dbReference type="GO" id="GO:0009234">
    <property type="term" value="P:menaquinone biosynthetic process"/>
    <property type="evidence" value="ECO:0007669"/>
    <property type="project" value="UniProtKB-UniRule"/>
</dbReference>
<evidence type="ECO:0000256" key="2">
    <source>
        <dbReference type="ARBA" id="ARBA00022428"/>
    </source>
</evidence>
<organism evidence="5 6">
    <name type="scientific">Maridesulfovibrio hydrothermalis AM13 = DSM 14728</name>
    <dbReference type="NCBI Taxonomy" id="1121451"/>
    <lineage>
        <taxon>Bacteria</taxon>
        <taxon>Pseudomonadati</taxon>
        <taxon>Thermodesulfobacteriota</taxon>
        <taxon>Desulfovibrionia</taxon>
        <taxon>Desulfovibrionales</taxon>
        <taxon>Desulfovibrionaceae</taxon>
        <taxon>Maridesulfovibrio</taxon>
    </lineage>
</organism>
<keyword evidence="3 4" id="KW-0456">Lyase</keyword>
<proteinExistence type="inferred from homology"/>
<dbReference type="UniPathway" id="UPA00079"/>
<dbReference type="STRING" id="1121451.DESAM_22964"/>
<dbReference type="AlphaFoldDB" id="L0RI05"/>
<dbReference type="CDD" id="cd13635">
    <property type="entry name" value="PBP2_Ttha1568_Mqnd"/>
    <property type="match status" value="1"/>
</dbReference>
<accession>L0RI05</accession>
<dbReference type="Gene3D" id="3.40.190.10">
    <property type="entry name" value="Periplasmic binding protein-like II"/>
    <property type="match status" value="2"/>
</dbReference>
<evidence type="ECO:0000313" key="5">
    <source>
        <dbReference type="EMBL" id="CCO25231.1"/>
    </source>
</evidence>
<dbReference type="KEGG" id="dhy:DESAM_22964"/>
<sequence>MSKILEMGYSPCPNDTFIFHALASGIVPVAPYKLSITLADVEELNSLARAGRMDICKVSVHAAAHIMNDYILLRAGGAMGRGVGPLLLSSAPCTISHLDGKRVAIPGRNTTANLLFSLMCREAGIKVELVEMVFDQVMPAISKGAVEAGVVIHEGRFTFQDLGLSKIEDLGRWWENFSGLPIPLGSIAIKRSLGLETASLINSAIRRSLTLSYVDTDAAWPYIKEHAQEMDDDVIREHIDTFVTDYSMDVGDEGQKAVARLLLEAAQMDGVELPDLPFFIDL</sequence>
<dbReference type="Pfam" id="PF02621">
    <property type="entry name" value="VitK2_biosynth"/>
    <property type="match status" value="1"/>
</dbReference>
<dbReference type="RefSeq" id="WP_015337829.1">
    <property type="nucleotide sequence ID" value="NC_020055.1"/>
</dbReference>
<dbReference type="InterPro" id="IPR003773">
    <property type="entry name" value="Menaquinone_biosynth"/>
</dbReference>
<evidence type="ECO:0000313" key="6">
    <source>
        <dbReference type="Proteomes" id="UP000010808"/>
    </source>
</evidence>
<keyword evidence="6" id="KW-1185">Reference proteome</keyword>